<evidence type="ECO:0000313" key="3">
    <source>
        <dbReference type="EMBL" id="DAD29728.1"/>
    </source>
</evidence>
<feature type="domain" description="Wall-associated receptor kinase C-terminal" evidence="2">
    <location>
        <begin position="16"/>
        <end position="75"/>
    </location>
</feature>
<keyword evidence="1" id="KW-0325">Glycoprotein</keyword>
<dbReference type="Pfam" id="PF14380">
    <property type="entry name" value="WAK_assoc"/>
    <property type="match status" value="1"/>
</dbReference>
<keyword evidence="4" id="KW-1185">Reference proteome</keyword>
<dbReference type="Proteomes" id="UP000607653">
    <property type="component" value="Unassembled WGS sequence"/>
</dbReference>
<comment type="caution">
    <text evidence="3">The sequence shown here is derived from an EMBL/GenBank/DDBJ whole genome shotgun (WGS) entry which is preliminary data.</text>
</comment>
<evidence type="ECO:0000256" key="1">
    <source>
        <dbReference type="ARBA" id="ARBA00023180"/>
    </source>
</evidence>
<dbReference type="EMBL" id="DUZY01000002">
    <property type="protein sequence ID" value="DAD29728.1"/>
    <property type="molecule type" value="Genomic_DNA"/>
</dbReference>
<accession>A0A822YK36</accession>
<sequence length="108" mass="12196">MFLYDGQFGLNLSLATWTCQSVVSAPIDATRIPFNEQKNYREFLKEGFLLQWGPSNCISCCGLYNKKFVCFCHDGRHRLCCNDDGKPNDHPCALQISSLVPFNSSLPI</sequence>
<proteinExistence type="predicted"/>
<name>A0A822YK36_NELNU</name>
<organism evidence="3 4">
    <name type="scientific">Nelumbo nucifera</name>
    <name type="common">Sacred lotus</name>
    <dbReference type="NCBI Taxonomy" id="4432"/>
    <lineage>
        <taxon>Eukaryota</taxon>
        <taxon>Viridiplantae</taxon>
        <taxon>Streptophyta</taxon>
        <taxon>Embryophyta</taxon>
        <taxon>Tracheophyta</taxon>
        <taxon>Spermatophyta</taxon>
        <taxon>Magnoliopsida</taxon>
        <taxon>Proteales</taxon>
        <taxon>Nelumbonaceae</taxon>
        <taxon>Nelumbo</taxon>
    </lineage>
</organism>
<reference evidence="3 4" key="1">
    <citation type="journal article" date="2020" name="Mol. Biol. Evol.">
        <title>Distinct Expression and Methylation Patterns for Genes with Different Fates following a Single Whole-Genome Duplication in Flowering Plants.</title>
        <authorList>
            <person name="Shi T."/>
            <person name="Rahmani R.S."/>
            <person name="Gugger P.F."/>
            <person name="Wang M."/>
            <person name="Li H."/>
            <person name="Zhang Y."/>
            <person name="Li Z."/>
            <person name="Wang Q."/>
            <person name="Van de Peer Y."/>
            <person name="Marchal K."/>
            <person name="Chen J."/>
        </authorList>
    </citation>
    <scope>NUCLEOTIDE SEQUENCE [LARGE SCALE GENOMIC DNA]</scope>
    <source>
        <tissue evidence="3">Leaf</tissue>
    </source>
</reference>
<evidence type="ECO:0000313" key="4">
    <source>
        <dbReference type="Proteomes" id="UP000607653"/>
    </source>
</evidence>
<dbReference type="AlphaFoldDB" id="A0A822YK36"/>
<gene>
    <name evidence="3" type="ORF">HUJ06_031196</name>
</gene>
<protein>
    <recommendedName>
        <fullName evidence="2">Wall-associated receptor kinase C-terminal domain-containing protein</fullName>
    </recommendedName>
</protein>
<dbReference type="InterPro" id="IPR032872">
    <property type="entry name" value="WAK_assoc_C"/>
</dbReference>
<evidence type="ECO:0000259" key="2">
    <source>
        <dbReference type="Pfam" id="PF14380"/>
    </source>
</evidence>